<dbReference type="AlphaFoldDB" id="A0A0A9AZG9"/>
<organism evidence="1">
    <name type="scientific">Arundo donax</name>
    <name type="common">Giant reed</name>
    <name type="synonym">Donax arundinaceus</name>
    <dbReference type="NCBI Taxonomy" id="35708"/>
    <lineage>
        <taxon>Eukaryota</taxon>
        <taxon>Viridiplantae</taxon>
        <taxon>Streptophyta</taxon>
        <taxon>Embryophyta</taxon>
        <taxon>Tracheophyta</taxon>
        <taxon>Spermatophyta</taxon>
        <taxon>Magnoliopsida</taxon>
        <taxon>Liliopsida</taxon>
        <taxon>Poales</taxon>
        <taxon>Poaceae</taxon>
        <taxon>PACMAD clade</taxon>
        <taxon>Arundinoideae</taxon>
        <taxon>Arundineae</taxon>
        <taxon>Arundo</taxon>
    </lineage>
</organism>
<proteinExistence type="predicted"/>
<accession>A0A0A9AZG9</accession>
<reference evidence="1" key="2">
    <citation type="journal article" date="2015" name="Data Brief">
        <title>Shoot transcriptome of the giant reed, Arundo donax.</title>
        <authorList>
            <person name="Barrero R.A."/>
            <person name="Guerrero F.D."/>
            <person name="Moolhuijzen P."/>
            <person name="Goolsby J.A."/>
            <person name="Tidwell J."/>
            <person name="Bellgard S.E."/>
            <person name="Bellgard M.I."/>
        </authorList>
    </citation>
    <scope>NUCLEOTIDE SEQUENCE</scope>
    <source>
        <tissue evidence="1">Shoot tissue taken approximately 20 cm above the soil surface</tissue>
    </source>
</reference>
<name>A0A0A9AZG9_ARUDO</name>
<protein>
    <submittedName>
        <fullName evidence="1">Uncharacterized protein</fullName>
    </submittedName>
</protein>
<dbReference type="EMBL" id="GBRH01243570">
    <property type="protein sequence ID" value="JAD54325.1"/>
    <property type="molecule type" value="Transcribed_RNA"/>
</dbReference>
<evidence type="ECO:0000313" key="1">
    <source>
        <dbReference type="EMBL" id="JAD54325.1"/>
    </source>
</evidence>
<sequence>MQMKTYRLDHGSLVWKLIILMKGTCAVELHQIVSGKGRLATSVLRLLIGAAVAYASLSRGSRMYMLVAVKEIQLFGVLLSSEYPSFAHKYVAYLVISHGAHLHRQLLK</sequence>
<reference evidence="1" key="1">
    <citation type="submission" date="2014-09" db="EMBL/GenBank/DDBJ databases">
        <authorList>
            <person name="Magalhaes I.L.F."/>
            <person name="Oliveira U."/>
            <person name="Santos F.R."/>
            <person name="Vidigal T.H.D.A."/>
            <person name="Brescovit A.D."/>
            <person name="Santos A.J."/>
        </authorList>
    </citation>
    <scope>NUCLEOTIDE SEQUENCE</scope>
    <source>
        <tissue evidence="1">Shoot tissue taken approximately 20 cm above the soil surface</tissue>
    </source>
</reference>